<feature type="transmembrane region" description="Helical" evidence="2">
    <location>
        <begin position="225"/>
        <end position="245"/>
    </location>
</feature>
<feature type="compositionally biased region" description="Basic and acidic residues" evidence="1">
    <location>
        <begin position="353"/>
        <end position="363"/>
    </location>
</feature>
<comment type="caution">
    <text evidence="4">The sequence shown here is derived from an EMBL/GenBank/DDBJ whole genome shotgun (WGS) entry which is preliminary data.</text>
</comment>
<keyword evidence="2" id="KW-0812">Transmembrane</keyword>
<feature type="transmembrane region" description="Helical" evidence="2">
    <location>
        <begin position="21"/>
        <end position="36"/>
    </location>
</feature>
<feature type="transmembrane region" description="Helical" evidence="2">
    <location>
        <begin position="251"/>
        <end position="268"/>
    </location>
</feature>
<feature type="domain" description="Acyltransferase 3" evidence="3">
    <location>
        <begin position="18"/>
        <end position="331"/>
    </location>
</feature>
<feature type="transmembrane region" description="Helical" evidence="2">
    <location>
        <begin position="315"/>
        <end position="336"/>
    </location>
</feature>
<feature type="transmembrane region" description="Helical" evidence="2">
    <location>
        <begin position="56"/>
        <end position="75"/>
    </location>
</feature>
<sequence>MGVQTPAAGTPSQQTLANVQILRLVAAVIVVFGHAQQELREMAGPTTLASWRPIPWGFGVDIFFVISGFIMYIVAGDSFGSLRASRRFLARRLERIAPLYWIFTSALLALTLLGFGSGGKPDWVQTLASYLFFPVHRADGAIRPILSVGWTLNYEMLFYVLFALAMLLPKRVGMAALSATLLTLVALAPLARQGPAFAVYWTDPIILEFAAGLLLGSLYKRQVRLSMLAAGAMAIGGFALAAATWPQAPRALVSGFPAALIVAAAALGPNPTRPGALQGALIAGGDASYALYLSHIFVINAVSLVWARAGLNAPLLFLGLTLAGSILIGALVRLGLEKPILSLMRKRRGQATDQRRREAKPERASSSASAYSVER</sequence>
<dbReference type="Proteomes" id="UP000245073">
    <property type="component" value="Unassembled WGS sequence"/>
</dbReference>
<name>A0A2T9JY04_9CAUL</name>
<dbReference type="GO" id="GO:0000271">
    <property type="term" value="P:polysaccharide biosynthetic process"/>
    <property type="evidence" value="ECO:0007669"/>
    <property type="project" value="TreeGrafter"/>
</dbReference>
<keyword evidence="5" id="KW-1185">Reference proteome</keyword>
<feature type="transmembrane region" description="Helical" evidence="2">
    <location>
        <begin position="172"/>
        <end position="191"/>
    </location>
</feature>
<keyword evidence="2" id="KW-1133">Transmembrane helix</keyword>
<feature type="transmembrane region" description="Helical" evidence="2">
    <location>
        <begin position="141"/>
        <end position="165"/>
    </location>
</feature>
<dbReference type="InterPro" id="IPR050879">
    <property type="entry name" value="Acyltransferase_3"/>
</dbReference>
<accession>A0A2T9JY04</accession>
<dbReference type="GO" id="GO:0016020">
    <property type="term" value="C:membrane"/>
    <property type="evidence" value="ECO:0007669"/>
    <property type="project" value="TreeGrafter"/>
</dbReference>
<gene>
    <name evidence="4" type="ORF">DDF67_13255</name>
</gene>
<evidence type="ECO:0000313" key="5">
    <source>
        <dbReference type="Proteomes" id="UP000245073"/>
    </source>
</evidence>
<evidence type="ECO:0000256" key="2">
    <source>
        <dbReference type="SAM" id="Phobius"/>
    </source>
</evidence>
<evidence type="ECO:0000256" key="1">
    <source>
        <dbReference type="SAM" id="MobiDB-lite"/>
    </source>
</evidence>
<feature type="transmembrane region" description="Helical" evidence="2">
    <location>
        <begin position="197"/>
        <end position="218"/>
    </location>
</feature>
<dbReference type="InterPro" id="IPR002656">
    <property type="entry name" value="Acyl_transf_3_dom"/>
</dbReference>
<dbReference type="GO" id="GO:0016747">
    <property type="term" value="F:acyltransferase activity, transferring groups other than amino-acyl groups"/>
    <property type="evidence" value="ECO:0007669"/>
    <property type="project" value="InterPro"/>
</dbReference>
<organism evidence="4 5">
    <name type="scientific">Caulobacter endophyticus</name>
    <dbReference type="NCBI Taxonomy" id="2172652"/>
    <lineage>
        <taxon>Bacteria</taxon>
        <taxon>Pseudomonadati</taxon>
        <taxon>Pseudomonadota</taxon>
        <taxon>Alphaproteobacteria</taxon>
        <taxon>Caulobacterales</taxon>
        <taxon>Caulobacteraceae</taxon>
        <taxon>Caulobacter</taxon>
    </lineage>
</organism>
<dbReference type="RefSeq" id="WP_109101356.1">
    <property type="nucleotide sequence ID" value="NZ_QDKQ01000047.1"/>
</dbReference>
<keyword evidence="2" id="KW-0472">Membrane</keyword>
<reference evidence="4 5" key="1">
    <citation type="submission" date="2018-04" db="EMBL/GenBank/DDBJ databases">
        <title>The genome sequence of Caulobacter sp. 744.</title>
        <authorList>
            <person name="Gao J."/>
            <person name="Sun J."/>
        </authorList>
    </citation>
    <scope>NUCLEOTIDE SEQUENCE [LARGE SCALE GENOMIC DNA]</scope>
    <source>
        <strain evidence="4 5">774</strain>
    </source>
</reference>
<dbReference type="AlphaFoldDB" id="A0A2T9JY04"/>
<dbReference type="Pfam" id="PF01757">
    <property type="entry name" value="Acyl_transf_3"/>
    <property type="match status" value="1"/>
</dbReference>
<proteinExistence type="predicted"/>
<feature type="region of interest" description="Disordered" evidence="1">
    <location>
        <begin position="347"/>
        <end position="375"/>
    </location>
</feature>
<protein>
    <recommendedName>
        <fullName evidence="3">Acyltransferase 3 domain-containing protein</fullName>
    </recommendedName>
</protein>
<dbReference type="PANTHER" id="PTHR23028">
    <property type="entry name" value="ACETYLTRANSFERASE"/>
    <property type="match status" value="1"/>
</dbReference>
<feature type="compositionally biased region" description="Polar residues" evidence="1">
    <location>
        <begin position="364"/>
        <end position="375"/>
    </location>
</feature>
<evidence type="ECO:0000259" key="3">
    <source>
        <dbReference type="Pfam" id="PF01757"/>
    </source>
</evidence>
<dbReference type="OrthoDB" id="9767863at2"/>
<dbReference type="EMBL" id="QDKQ01000047">
    <property type="protein sequence ID" value="PVM88513.1"/>
    <property type="molecule type" value="Genomic_DNA"/>
</dbReference>
<feature type="transmembrane region" description="Helical" evidence="2">
    <location>
        <begin position="96"/>
        <end position="115"/>
    </location>
</feature>
<dbReference type="PANTHER" id="PTHR23028:SF131">
    <property type="entry name" value="BLR2367 PROTEIN"/>
    <property type="match status" value="1"/>
</dbReference>
<evidence type="ECO:0000313" key="4">
    <source>
        <dbReference type="EMBL" id="PVM88513.1"/>
    </source>
</evidence>